<gene>
    <name evidence="2" type="ORF">AXF42_Ash012738</name>
</gene>
<protein>
    <submittedName>
        <fullName evidence="2">Uncharacterized protein</fullName>
    </submittedName>
</protein>
<organism evidence="2 3">
    <name type="scientific">Apostasia shenzhenica</name>
    <dbReference type="NCBI Taxonomy" id="1088818"/>
    <lineage>
        <taxon>Eukaryota</taxon>
        <taxon>Viridiplantae</taxon>
        <taxon>Streptophyta</taxon>
        <taxon>Embryophyta</taxon>
        <taxon>Tracheophyta</taxon>
        <taxon>Spermatophyta</taxon>
        <taxon>Magnoliopsida</taxon>
        <taxon>Liliopsida</taxon>
        <taxon>Asparagales</taxon>
        <taxon>Orchidaceae</taxon>
        <taxon>Apostasioideae</taxon>
        <taxon>Apostasia</taxon>
    </lineage>
</organism>
<proteinExistence type="predicted"/>
<evidence type="ECO:0000256" key="1">
    <source>
        <dbReference type="SAM" id="MobiDB-lite"/>
    </source>
</evidence>
<feature type="compositionally biased region" description="Low complexity" evidence="1">
    <location>
        <begin position="27"/>
        <end position="41"/>
    </location>
</feature>
<evidence type="ECO:0000313" key="2">
    <source>
        <dbReference type="EMBL" id="PKA56608.1"/>
    </source>
</evidence>
<dbReference type="AlphaFoldDB" id="A0A2I0AM08"/>
<reference evidence="2 3" key="1">
    <citation type="journal article" date="2017" name="Nature">
        <title>The Apostasia genome and the evolution of orchids.</title>
        <authorList>
            <person name="Zhang G.Q."/>
            <person name="Liu K.W."/>
            <person name="Li Z."/>
            <person name="Lohaus R."/>
            <person name="Hsiao Y.Y."/>
            <person name="Niu S.C."/>
            <person name="Wang J.Y."/>
            <person name="Lin Y.C."/>
            <person name="Xu Q."/>
            <person name="Chen L.J."/>
            <person name="Yoshida K."/>
            <person name="Fujiwara S."/>
            <person name="Wang Z.W."/>
            <person name="Zhang Y.Q."/>
            <person name="Mitsuda N."/>
            <person name="Wang M."/>
            <person name="Liu G.H."/>
            <person name="Pecoraro L."/>
            <person name="Huang H.X."/>
            <person name="Xiao X.J."/>
            <person name="Lin M."/>
            <person name="Wu X.Y."/>
            <person name="Wu W.L."/>
            <person name="Chen Y.Y."/>
            <person name="Chang S.B."/>
            <person name="Sakamoto S."/>
            <person name="Ohme-Takagi M."/>
            <person name="Yagi M."/>
            <person name="Zeng S.J."/>
            <person name="Shen C.Y."/>
            <person name="Yeh C.M."/>
            <person name="Luo Y.B."/>
            <person name="Tsai W.C."/>
            <person name="Van de Peer Y."/>
            <person name="Liu Z.J."/>
        </authorList>
    </citation>
    <scope>NUCLEOTIDE SEQUENCE [LARGE SCALE GENOMIC DNA]</scope>
    <source>
        <strain evidence="3">cv. Shenzhen</strain>
        <tissue evidence="2">Stem</tissue>
    </source>
</reference>
<evidence type="ECO:0000313" key="3">
    <source>
        <dbReference type="Proteomes" id="UP000236161"/>
    </source>
</evidence>
<dbReference type="EMBL" id="KZ451970">
    <property type="protein sequence ID" value="PKA56608.1"/>
    <property type="molecule type" value="Genomic_DNA"/>
</dbReference>
<feature type="region of interest" description="Disordered" evidence="1">
    <location>
        <begin position="27"/>
        <end position="54"/>
    </location>
</feature>
<dbReference type="Proteomes" id="UP000236161">
    <property type="component" value="Unassembled WGS sequence"/>
</dbReference>
<keyword evidence="3" id="KW-1185">Reference proteome</keyword>
<name>A0A2I0AM08_9ASPA</name>
<sequence length="156" mass="16805">MSCSHNCGSCPIPLAFGSSPVSLDLPLSPSPGLSASQPQLSTSHPSQPLSRSGWPALRYNRRPLRYNRRPPATTVGLSATTVGLSALSPRPPLSAAAHRTHPQCLLELCPMFSLSTSLDFAGSLYWNCALGSIRIIRHKFIVSPWPHSEQPAIKAR</sequence>
<accession>A0A2I0AM08</accession>